<dbReference type="InterPro" id="IPR011600">
    <property type="entry name" value="Pept_C14_caspase"/>
</dbReference>
<keyword evidence="3" id="KW-1185">Reference proteome</keyword>
<dbReference type="InterPro" id="IPR050452">
    <property type="entry name" value="Metacaspase"/>
</dbReference>
<gene>
    <name evidence="2" type="ORF">GCM10022246_37210</name>
</gene>
<dbReference type="EMBL" id="BAABAK010000020">
    <property type="protein sequence ID" value="GAA3981712.1"/>
    <property type="molecule type" value="Genomic_DNA"/>
</dbReference>
<proteinExistence type="predicted"/>
<organism evidence="2 3">
    <name type="scientific">Pedobacter ginsengiterrae</name>
    <dbReference type="NCBI Taxonomy" id="871696"/>
    <lineage>
        <taxon>Bacteria</taxon>
        <taxon>Pseudomonadati</taxon>
        <taxon>Bacteroidota</taxon>
        <taxon>Sphingobacteriia</taxon>
        <taxon>Sphingobacteriales</taxon>
        <taxon>Sphingobacteriaceae</taxon>
        <taxon>Pedobacter</taxon>
    </lineage>
</organism>
<sequence length="611" mass="68401">MFHYKDFNVKFSKKSDLMCKFPTIILFTLFILSTVKLKAQNKYAVIVGINDYYETTAQKSVYSLKGCVNDAMSMKSLLMNRFEFESKNINLLTNQNATQENLINALNETIAKSKAGDVVVFYYSGHGAFINNSFLNGDPIKKGYNQSLIMSNLFAKNYGCLVKDNTLKKIFNKFVEKKVILTSIFDCCFSGGMAATLVLPYDTPYSDDPNYFAPASESDTLAKKVMNMDIVTTSDVKFDMNADLTLNDAEKIARPAETPNSKFATLAASQSYYKAAETWDESGVPHGAFTKALLGIYEQNKIDIPLSKIIDNINNQVSKIQLYTQSPEFQLDPSRNTTNLIGLPVETKLAAPITANSVGTKGGNIVINAGYNKGIAIGNVLTNNSTQITITRIYADSALAKLKTGVVVKTGERFILTDPYRTSKPYLKIYINASKLKTPDYIKAFNTEVLPLSKLNSYQDYNNWKRDDSSPSFLFSLNITGEGKQALQKAMNRPFCIFLPIPADLSAKIKKSLGKEQSVKLVDTPNEADRVLYLNYAIDSKNKKSYFVFNYRMPVNYIGYDAFKFSSYSTYSNTLTLNNAETINLLSAIKETTYALVRSKTTHWINTYPRK</sequence>
<evidence type="ECO:0000313" key="2">
    <source>
        <dbReference type="EMBL" id="GAA3981712.1"/>
    </source>
</evidence>
<name>A0ABP7QFJ9_9SPHI</name>
<dbReference type="Pfam" id="PF00656">
    <property type="entry name" value="Peptidase_C14"/>
    <property type="match status" value="1"/>
</dbReference>
<dbReference type="SUPFAM" id="SSF52129">
    <property type="entry name" value="Caspase-like"/>
    <property type="match status" value="1"/>
</dbReference>
<dbReference type="Proteomes" id="UP001501081">
    <property type="component" value="Unassembled WGS sequence"/>
</dbReference>
<protein>
    <recommendedName>
        <fullName evidence="1">Peptidase C14 caspase domain-containing protein</fullName>
    </recommendedName>
</protein>
<accession>A0ABP7QFJ9</accession>
<evidence type="ECO:0000313" key="3">
    <source>
        <dbReference type="Proteomes" id="UP001501081"/>
    </source>
</evidence>
<reference evidence="3" key="1">
    <citation type="journal article" date="2019" name="Int. J. Syst. Evol. Microbiol.">
        <title>The Global Catalogue of Microorganisms (GCM) 10K type strain sequencing project: providing services to taxonomists for standard genome sequencing and annotation.</title>
        <authorList>
            <consortium name="The Broad Institute Genomics Platform"/>
            <consortium name="The Broad Institute Genome Sequencing Center for Infectious Disease"/>
            <person name="Wu L."/>
            <person name="Ma J."/>
        </authorList>
    </citation>
    <scope>NUCLEOTIDE SEQUENCE [LARGE SCALE GENOMIC DNA]</scope>
    <source>
        <strain evidence="3">JCM 17338</strain>
    </source>
</reference>
<dbReference type="InterPro" id="IPR029030">
    <property type="entry name" value="Caspase-like_dom_sf"/>
</dbReference>
<dbReference type="PANTHER" id="PTHR48104:SF30">
    <property type="entry name" value="METACASPASE-1"/>
    <property type="match status" value="1"/>
</dbReference>
<evidence type="ECO:0000259" key="1">
    <source>
        <dbReference type="Pfam" id="PF00656"/>
    </source>
</evidence>
<feature type="domain" description="Peptidase C14 caspase" evidence="1">
    <location>
        <begin position="42"/>
        <end position="331"/>
    </location>
</feature>
<comment type="caution">
    <text evidence="2">The sequence shown here is derived from an EMBL/GenBank/DDBJ whole genome shotgun (WGS) entry which is preliminary data.</text>
</comment>
<dbReference type="PANTHER" id="PTHR48104">
    <property type="entry name" value="METACASPASE-4"/>
    <property type="match status" value="1"/>
</dbReference>
<dbReference type="Gene3D" id="3.40.50.1460">
    <property type="match status" value="1"/>
</dbReference>